<dbReference type="PRINTS" id="PR00081">
    <property type="entry name" value="GDHRDH"/>
</dbReference>
<dbReference type="EC" id="1.1.1.47" evidence="3"/>
<dbReference type="InterPro" id="IPR036291">
    <property type="entry name" value="NAD(P)-bd_dom_sf"/>
</dbReference>
<dbReference type="OrthoDB" id="9786360at2"/>
<dbReference type="Gene3D" id="3.40.50.720">
    <property type="entry name" value="NAD(P)-binding Rossmann-like Domain"/>
    <property type="match status" value="1"/>
</dbReference>
<evidence type="ECO:0000256" key="1">
    <source>
        <dbReference type="ARBA" id="ARBA00006484"/>
    </source>
</evidence>
<organism evidence="3 4">
    <name type="scientific">Candidatus Phycosocius bacilliformis</name>
    <dbReference type="NCBI Taxonomy" id="1445552"/>
    <lineage>
        <taxon>Bacteria</taxon>
        <taxon>Pseudomonadati</taxon>
        <taxon>Pseudomonadota</taxon>
        <taxon>Alphaproteobacteria</taxon>
        <taxon>Caulobacterales</taxon>
        <taxon>Caulobacterales incertae sedis</taxon>
        <taxon>Candidatus Phycosocius</taxon>
    </lineage>
</organism>
<dbReference type="NCBIfam" id="NF006597">
    <property type="entry name" value="PRK09134.1"/>
    <property type="match status" value="1"/>
</dbReference>
<dbReference type="AlphaFoldDB" id="A0A2P2EAL2"/>
<protein>
    <submittedName>
        <fullName evidence="3">Glucose 1-dehydrogenase 2</fullName>
        <ecNumber evidence="3">1.1.1.47</ecNumber>
    </submittedName>
</protein>
<reference evidence="3 4" key="1">
    <citation type="journal article" date="2018" name="Genome Announc.">
        <title>Draft Genome Sequence of "Candidatus Phycosocius bacilliformis," an Alphaproteobacterial Ectosymbiont of the Hydrocarbon-Producing Green Alga Botryococcus braunii.</title>
        <authorList>
            <person name="Tanabe Y."/>
            <person name="Yamaguchi H."/>
            <person name="Watanabe M.M."/>
        </authorList>
    </citation>
    <scope>NUCLEOTIDE SEQUENCE [LARGE SCALE GENOMIC DNA]</scope>
    <source>
        <strain evidence="3 4">BOTRYCO-2</strain>
    </source>
</reference>
<dbReference type="PANTHER" id="PTHR43639:SF1">
    <property type="entry name" value="SHORT-CHAIN DEHYDROGENASE_REDUCTASE FAMILY PROTEIN"/>
    <property type="match status" value="1"/>
</dbReference>
<gene>
    <name evidence="3" type="primary">ycdF_1</name>
    <name evidence="3" type="ORF">PbB2_01756</name>
</gene>
<dbReference type="GO" id="GO:0047936">
    <property type="term" value="F:glucose 1-dehydrogenase [NAD(P)+] activity"/>
    <property type="evidence" value="ECO:0007669"/>
    <property type="project" value="UniProtKB-EC"/>
</dbReference>
<evidence type="ECO:0000256" key="2">
    <source>
        <dbReference type="ARBA" id="ARBA00023002"/>
    </source>
</evidence>
<proteinExistence type="inferred from homology"/>
<comment type="similarity">
    <text evidence="1">Belongs to the short-chain dehydrogenases/reductases (SDR) family.</text>
</comment>
<dbReference type="Pfam" id="PF13561">
    <property type="entry name" value="adh_short_C2"/>
    <property type="match status" value="1"/>
</dbReference>
<dbReference type="InterPro" id="IPR002347">
    <property type="entry name" value="SDR_fam"/>
</dbReference>
<dbReference type="SUPFAM" id="SSF51735">
    <property type="entry name" value="NAD(P)-binding Rossmann-fold domains"/>
    <property type="match status" value="1"/>
</dbReference>
<dbReference type="PANTHER" id="PTHR43639">
    <property type="entry name" value="OXIDOREDUCTASE, SHORT-CHAIN DEHYDROGENASE/REDUCTASE FAMILY (AFU_ORTHOLOGUE AFUA_5G02870)"/>
    <property type="match status" value="1"/>
</dbReference>
<dbReference type="RefSeq" id="WP_108984959.1">
    <property type="nucleotide sequence ID" value="NZ_BFBR01000005.1"/>
</dbReference>
<evidence type="ECO:0000313" key="3">
    <source>
        <dbReference type="EMBL" id="GBF58085.1"/>
    </source>
</evidence>
<keyword evidence="2 3" id="KW-0560">Oxidoreductase</keyword>
<name>A0A2P2EAL2_9PROT</name>
<accession>A0A2P2EAL2</accession>
<dbReference type="EMBL" id="BFBR01000005">
    <property type="protein sequence ID" value="GBF58085.1"/>
    <property type="molecule type" value="Genomic_DNA"/>
</dbReference>
<keyword evidence="4" id="KW-1185">Reference proteome</keyword>
<comment type="caution">
    <text evidence="3">The sequence shown here is derived from an EMBL/GenBank/DDBJ whole genome shotgun (WGS) entry which is preliminary data.</text>
</comment>
<evidence type="ECO:0000313" key="4">
    <source>
        <dbReference type="Proteomes" id="UP000245086"/>
    </source>
</evidence>
<dbReference type="Proteomes" id="UP000245086">
    <property type="component" value="Unassembled WGS sequence"/>
</dbReference>
<sequence length="262" mass="27633">MQNHVNKLDLRSGAVLVTGAGQRLGLALAERLARDGYAVVLHANRSRDEAQANADQLVAAGGRAWAVAANLLVEADVAGLIAAAAEVSGLPITGLINNASIFEGDEAHDFTRTSWDRHFDVHVRAPCELARNMAAALPVGLHGSVVNVIDQRINKLTPQFFTYTLSKAALATATHTLAQSLAPNVRVNGVAPGPTARNIRQSEEDFQKQVDATLLGTGSPVAEVVDAVVYLLQARAITGQIVAVDGGQSLIWRTPDVDGITE</sequence>